<dbReference type="InterPro" id="IPR011009">
    <property type="entry name" value="Kinase-like_dom_sf"/>
</dbReference>
<dbReference type="InterPro" id="IPR002575">
    <property type="entry name" value="Aminoglycoside_PTrfase"/>
</dbReference>
<dbReference type="Gene3D" id="3.30.200.150">
    <property type="match status" value="1"/>
</dbReference>
<sequence length="290" mass="31442">MGISVEQATELDGGNQNHVVRVRGGRRDVVVRFAKDDTRMLVDPFDVEAWCLTATAEAGIHTSPLVARGTADGLSYLVVGHLPGTVAAANDLHAWREIGRIAAALAEVDVATAPDAFFTRFGRNPAEAWDAHLGYNFAALEGDDPLVDFGIYREPDRSKLRNVLASLRARRLSQGLVHGDLSTRNLLVNERYAVVDWGSAHSGPTCWGDLDQINRWRLLGDPESPVSEAAWSSALGGAGLTDAQAAPVLAELAVLHALDVVRWSYTSRPDRLDELVHRSARLLRVLGLTS</sequence>
<gene>
    <name evidence="2" type="ORF">GCM10022287_02490</name>
</gene>
<evidence type="ECO:0000313" key="2">
    <source>
        <dbReference type="EMBL" id="GAA4168006.1"/>
    </source>
</evidence>
<organism evidence="2 3">
    <name type="scientific">Gryllotalpicola koreensis</name>
    <dbReference type="NCBI Taxonomy" id="993086"/>
    <lineage>
        <taxon>Bacteria</taxon>
        <taxon>Bacillati</taxon>
        <taxon>Actinomycetota</taxon>
        <taxon>Actinomycetes</taxon>
        <taxon>Micrococcales</taxon>
        <taxon>Microbacteriaceae</taxon>
        <taxon>Gryllotalpicola</taxon>
    </lineage>
</organism>
<dbReference type="SUPFAM" id="SSF56112">
    <property type="entry name" value="Protein kinase-like (PK-like)"/>
    <property type="match status" value="1"/>
</dbReference>
<dbReference type="EMBL" id="BAABBW010000001">
    <property type="protein sequence ID" value="GAA4168006.1"/>
    <property type="molecule type" value="Genomic_DNA"/>
</dbReference>
<evidence type="ECO:0000259" key="1">
    <source>
        <dbReference type="Pfam" id="PF01636"/>
    </source>
</evidence>
<accession>A0ABP7ZQI7</accession>
<protein>
    <recommendedName>
        <fullName evidence="1">Aminoglycoside phosphotransferase domain-containing protein</fullName>
    </recommendedName>
</protein>
<comment type="caution">
    <text evidence="2">The sequence shown here is derived from an EMBL/GenBank/DDBJ whole genome shotgun (WGS) entry which is preliminary data.</text>
</comment>
<dbReference type="PROSITE" id="PS00109">
    <property type="entry name" value="PROTEIN_KINASE_TYR"/>
    <property type="match status" value="1"/>
</dbReference>
<dbReference type="Gene3D" id="3.90.1200.10">
    <property type="match status" value="1"/>
</dbReference>
<dbReference type="Pfam" id="PF01636">
    <property type="entry name" value="APH"/>
    <property type="match status" value="1"/>
</dbReference>
<name>A0ABP7ZQI7_9MICO</name>
<proteinExistence type="predicted"/>
<evidence type="ECO:0000313" key="3">
    <source>
        <dbReference type="Proteomes" id="UP001501079"/>
    </source>
</evidence>
<dbReference type="Proteomes" id="UP001501079">
    <property type="component" value="Unassembled WGS sequence"/>
</dbReference>
<keyword evidence="3" id="KW-1185">Reference proteome</keyword>
<reference evidence="3" key="1">
    <citation type="journal article" date="2019" name="Int. J. Syst. Evol. Microbiol.">
        <title>The Global Catalogue of Microorganisms (GCM) 10K type strain sequencing project: providing services to taxonomists for standard genome sequencing and annotation.</title>
        <authorList>
            <consortium name="The Broad Institute Genomics Platform"/>
            <consortium name="The Broad Institute Genome Sequencing Center for Infectious Disease"/>
            <person name="Wu L."/>
            <person name="Ma J."/>
        </authorList>
    </citation>
    <scope>NUCLEOTIDE SEQUENCE [LARGE SCALE GENOMIC DNA]</scope>
    <source>
        <strain evidence="3">JCM 17591</strain>
    </source>
</reference>
<feature type="domain" description="Aminoglycoside phosphotransferase" evidence="1">
    <location>
        <begin position="8"/>
        <end position="204"/>
    </location>
</feature>
<dbReference type="InterPro" id="IPR008266">
    <property type="entry name" value="Tyr_kinase_AS"/>
</dbReference>